<evidence type="ECO:0000256" key="2">
    <source>
        <dbReference type="ARBA" id="ARBA00006538"/>
    </source>
</evidence>
<dbReference type="Gene3D" id="2.40.160.210">
    <property type="entry name" value="Acyl-CoA thioesterase, double hotdog domain"/>
    <property type="match status" value="1"/>
</dbReference>
<dbReference type="InterPro" id="IPR003703">
    <property type="entry name" value="Acyl_CoA_thio"/>
</dbReference>
<comment type="catalytic activity">
    <reaction evidence="22">
        <text>octadecanoyl-CoA + H2O = octadecanoate + CoA + H(+)</text>
        <dbReference type="Rhea" id="RHEA:30139"/>
        <dbReference type="ChEBI" id="CHEBI:15377"/>
        <dbReference type="ChEBI" id="CHEBI:15378"/>
        <dbReference type="ChEBI" id="CHEBI:25629"/>
        <dbReference type="ChEBI" id="CHEBI:57287"/>
        <dbReference type="ChEBI" id="CHEBI:57394"/>
    </reaction>
    <physiologicalReaction direction="left-to-right" evidence="22">
        <dbReference type="Rhea" id="RHEA:30140"/>
    </physiologicalReaction>
</comment>
<dbReference type="GO" id="GO:0047617">
    <property type="term" value="F:fatty acyl-CoA hydrolase activity"/>
    <property type="evidence" value="ECO:0007669"/>
    <property type="project" value="UniProtKB-EC"/>
</dbReference>
<comment type="caution">
    <text evidence="32">The sequence shown here is derived from an EMBL/GenBank/DDBJ whole genome shotgun (WGS) entry which is preliminary data.</text>
</comment>
<evidence type="ECO:0000256" key="22">
    <source>
        <dbReference type="ARBA" id="ARBA00051478"/>
    </source>
</evidence>
<evidence type="ECO:0000256" key="5">
    <source>
        <dbReference type="ARBA" id="ARBA00023098"/>
    </source>
</evidence>
<comment type="catalytic activity">
    <reaction evidence="1">
        <text>butanoyl-CoA + H2O = butanoate + CoA + H(+)</text>
        <dbReference type="Rhea" id="RHEA:40111"/>
        <dbReference type="ChEBI" id="CHEBI:15377"/>
        <dbReference type="ChEBI" id="CHEBI:15378"/>
        <dbReference type="ChEBI" id="CHEBI:17968"/>
        <dbReference type="ChEBI" id="CHEBI:57287"/>
        <dbReference type="ChEBI" id="CHEBI:57371"/>
    </reaction>
    <physiologicalReaction direction="left-to-right" evidence="1">
        <dbReference type="Rhea" id="RHEA:40112"/>
    </physiologicalReaction>
</comment>
<evidence type="ECO:0000256" key="16">
    <source>
        <dbReference type="ARBA" id="ARBA00050660"/>
    </source>
</evidence>
<comment type="catalytic activity">
    <reaction evidence="6">
        <text>(9Z)-octadecenoyl-CoA + H2O = (9Z)-octadecenoate + CoA + H(+)</text>
        <dbReference type="Rhea" id="RHEA:40139"/>
        <dbReference type="ChEBI" id="CHEBI:15377"/>
        <dbReference type="ChEBI" id="CHEBI:15378"/>
        <dbReference type="ChEBI" id="CHEBI:30823"/>
        <dbReference type="ChEBI" id="CHEBI:57287"/>
        <dbReference type="ChEBI" id="CHEBI:57387"/>
    </reaction>
    <physiologicalReaction direction="left-to-right" evidence="6">
        <dbReference type="Rhea" id="RHEA:40140"/>
    </physiologicalReaction>
</comment>
<keyword evidence="5" id="KW-0443">Lipid metabolism</keyword>
<evidence type="ECO:0000256" key="11">
    <source>
        <dbReference type="ARBA" id="ARBA00048180"/>
    </source>
</evidence>
<dbReference type="GO" id="GO:0009062">
    <property type="term" value="P:fatty acid catabolic process"/>
    <property type="evidence" value="ECO:0007669"/>
    <property type="project" value="TreeGrafter"/>
</dbReference>
<dbReference type="GO" id="GO:0005829">
    <property type="term" value="C:cytosol"/>
    <property type="evidence" value="ECO:0007669"/>
    <property type="project" value="TreeGrafter"/>
</dbReference>
<dbReference type="EMBL" id="AMRI01000018">
    <property type="protein sequence ID" value="EKE71025.1"/>
    <property type="molecule type" value="Genomic_DNA"/>
</dbReference>
<evidence type="ECO:0000256" key="29">
    <source>
        <dbReference type="ARBA" id="ARBA00079653"/>
    </source>
</evidence>
<dbReference type="eggNOG" id="COG1946">
    <property type="taxonomic scope" value="Bacteria"/>
</dbReference>
<evidence type="ECO:0000313" key="33">
    <source>
        <dbReference type="Proteomes" id="UP000006755"/>
    </source>
</evidence>
<organism evidence="32 33">
    <name type="scientific">Gallaecimonas xiamenensis 3-C-1</name>
    <dbReference type="NCBI Taxonomy" id="745411"/>
    <lineage>
        <taxon>Bacteria</taxon>
        <taxon>Pseudomonadati</taxon>
        <taxon>Pseudomonadota</taxon>
        <taxon>Gammaproteobacteria</taxon>
        <taxon>Enterobacterales</taxon>
        <taxon>Gallaecimonadaceae</taxon>
        <taxon>Gallaecimonas</taxon>
    </lineage>
</organism>
<comment type="catalytic activity">
    <reaction evidence="26">
        <text>hexadecanoyl-CoA + H2O = hexadecanoate + CoA + H(+)</text>
        <dbReference type="Rhea" id="RHEA:16645"/>
        <dbReference type="ChEBI" id="CHEBI:7896"/>
        <dbReference type="ChEBI" id="CHEBI:15377"/>
        <dbReference type="ChEBI" id="CHEBI:15378"/>
        <dbReference type="ChEBI" id="CHEBI:57287"/>
        <dbReference type="ChEBI" id="CHEBI:57379"/>
    </reaction>
    <physiologicalReaction direction="left-to-right" evidence="26">
        <dbReference type="Rhea" id="RHEA:16646"/>
    </physiologicalReaction>
</comment>
<evidence type="ECO:0000256" key="27">
    <source>
        <dbReference type="ARBA" id="ARBA00055321"/>
    </source>
</evidence>
<dbReference type="AlphaFoldDB" id="K2K0G6"/>
<dbReference type="SUPFAM" id="SSF54637">
    <property type="entry name" value="Thioesterase/thiol ester dehydrase-isomerase"/>
    <property type="match status" value="2"/>
</dbReference>
<dbReference type="PANTHER" id="PTHR11066:SF34">
    <property type="entry name" value="ACYL-COENZYME A THIOESTERASE 8"/>
    <property type="match status" value="1"/>
</dbReference>
<comment type="catalytic activity">
    <reaction evidence="15">
        <text>(2E)-dodecenoyl-CoA + H2O = (2E)-dodecenoate + CoA + H(+)</text>
        <dbReference type="Rhea" id="RHEA:65212"/>
        <dbReference type="ChEBI" id="CHEBI:15377"/>
        <dbReference type="ChEBI" id="CHEBI:15378"/>
        <dbReference type="ChEBI" id="CHEBI:57287"/>
        <dbReference type="ChEBI" id="CHEBI:57330"/>
        <dbReference type="ChEBI" id="CHEBI:84274"/>
    </reaction>
    <physiologicalReaction direction="left-to-right" evidence="15">
        <dbReference type="Rhea" id="RHEA:65213"/>
    </physiologicalReaction>
</comment>
<comment type="catalytic activity">
    <reaction evidence="21">
        <text>3-oxododecanoyl-CoA + H2O = 3-oxododecanoate + CoA + H(+)</text>
        <dbReference type="Rhea" id="RHEA:65216"/>
        <dbReference type="ChEBI" id="CHEBI:15377"/>
        <dbReference type="ChEBI" id="CHEBI:15378"/>
        <dbReference type="ChEBI" id="CHEBI:29743"/>
        <dbReference type="ChEBI" id="CHEBI:57287"/>
        <dbReference type="ChEBI" id="CHEBI:62615"/>
    </reaction>
    <physiologicalReaction direction="left-to-right" evidence="21">
        <dbReference type="Rhea" id="RHEA:65217"/>
    </physiologicalReaction>
</comment>
<evidence type="ECO:0000259" key="30">
    <source>
        <dbReference type="Pfam" id="PF02551"/>
    </source>
</evidence>
<dbReference type="InterPro" id="IPR029069">
    <property type="entry name" value="HotDog_dom_sf"/>
</dbReference>
<dbReference type="FunFam" id="2.40.160.210:FF:000001">
    <property type="entry name" value="Acyl-CoA thioesterase II"/>
    <property type="match status" value="1"/>
</dbReference>
<dbReference type="Proteomes" id="UP000006755">
    <property type="component" value="Unassembled WGS sequence"/>
</dbReference>
<evidence type="ECO:0000256" key="19">
    <source>
        <dbReference type="ARBA" id="ARBA00050889"/>
    </source>
</evidence>
<evidence type="ECO:0000256" key="4">
    <source>
        <dbReference type="ARBA" id="ARBA00022801"/>
    </source>
</evidence>
<evidence type="ECO:0000256" key="26">
    <source>
        <dbReference type="ARBA" id="ARBA00052691"/>
    </source>
</evidence>
<comment type="catalytic activity">
    <reaction evidence="12">
        <text>hexanoyl-CoA + H2O = hexanoate + CoA + H(+)</text>
        <dbReference type="Rhea" id="RHEA:40115"/>
        <dbReference type="ChEBI" id="CHEBI:15377"/>
        <dbReference type="ChEBI" id="CHEBI:15378"/>
        <dbReference type="ChEBI" id="CHEBI:17120"/>
        <dbReference type="ChEBI" id="CHEBI:57287"/>
        <dbReference type="ChEBI" id="CHEBI:62620"/>
    </reaction>
    <physiologicalReaction direction="left-to-right" evidence="12">
        <dbReference type="Rhea" id="RHEA:40116"/>
    </physiologicalReaction>
</comment>
<comment type="catalytic activity">
    <reaction evidence="17">
        <text>(3S)-3-hydroxypentanoyl-CoA + H2O = (3S)-3-hydroxypentanoate + CoA + H(+)</text>
        <dbReference type="Rhea" id="RHEA:55096"/>
        <dbReference type="ChEBI" id="CHEBI:15377"/>
        <dbReference type="ChEBI" id="CHEBI:15378"/>
        <dbReference type="ChEBI" id="CHEBI:57287"/>
        <dbReference type="ChEBI" id="CHEBI:138607"/>
        <dbReference type="ChEBI" id="CHEBI:138608"/>
    </reaction>
    <physiologicalReaction direction="left-to-right" evidence="17">
        <dbReference type="Rhea" id="RHEA:55097"/>
    </physiologicalReaction>
</comment>
<dbReference type="PATRIC" id="fig|745411.4.peg.2508"/>
<dbReference type="STRING" id="745411.B3C1_12749"/>
<comment type="catalytic activity">
    <reaction evidence="18">
        <text>pentanoyl-CoA + H2O = pentanoate + CoA + H(+)</text>
        <dbReference type="Rhea" id="RHEA:55052"/>
        <dbReference type="ChEBI" id="CHEBI:15377"/>
        <dbReference type="ChEBI" id="CHEBI:15378"/>
        <dbReference type="ChEBI" id="CHEBI:31011"/>
        <dbReference type="ChEBI" id="CHEBI:57287"/>
        <dbReference type="ChEBI" id="CHEBI:57389"/>
    </reaction>
    <physiologicalReaction direction="left-to-right" evidence="18">
        <dbReference type="Rhea" id="RHEA:55053"/>
    </physiologicalReaction>
</comment>
<comment type="catalytic activity">
    <reaction evidence="23">
        <text>(3R)-3-hydroxybutanoyl-CoA + H2O = (R)-3-hydroxybutanoate + CoA + H(+)</text>
        <dbReference type="Rhea" id="RHEA:65204"/>
        <dbReference type="ChEBI" id="CHEBI:10983"/>
        <dbReference type="ChEBI" id="CHEBI:15377"/>
        <dbReference type="ChEBI" id="CHEBI:15378"/>
        <dbReference type="ChEBI" id="CHEBI:57287"/>
        <dbReference type="ChEBI" id="CHEBI:57315"/>
    </reaction>
    <physiologicalReaction direction="left-to-right" evidence="23">
        <dbReference type="Rhea" id="RHEA:65205"/>
    </physiologicalReaction>
</comment>
<evidence type="ECO:0000313" key="32">
    <source>
        <dbReference type="EMBL" id="EKE71025.1"/>
    </source>
</evidence>
<comment type="catalytic activity">
    <reaction evidence="20">
        <text>a fatty acyl-CoA + H2O = a fatty acid + CoA + H(+)</text>
        <dbReference type="Rhea" id="RHEA:16781"/>
        <dbReference type="ChEBI" id="CHEBI:15377"/>
        <dbReference type="ChEBI" id="CHEBI:15378"/>
        <dbReference type="ChEBI" id="CHEBI:28868"/>
        <dbReference type="ChEBI" id="CHEBI:57287"/>
        <dbReference type="ChEBI" id="CHEBI:77636"/>
        <dbReference type="EC" id="3.1.2.20"/>
    </reaction>
    <physiologicalReaction direction="left-to-right" evidence="20">
        <dbReference type="Rhea" id="RHEA:16782"/>
    </physiologicalReaction>
</comment>
<evidence type="ECO:0000256" key="9">
    <source>
        <dbReference type="ARBA" id="ARBA00047969"/>
    </source>
</evidence>
<dbReference type="CDD" id="cd03444">
    <property type="entry name" value="Thioesterase_II_repeat1"/>
    <property type="match status" value="1"/>
</dbReference>
<evidence type="ECO:0000256" key="7">
    <source>
        <dbReference type="ARBA" id="ARBA00038894"/>
    </source>
</evidence>
<comment type="catalytic activity">
    <reaction evidence="19">
        <text>(3Z,5E)-dodecadienoyl-CoA + H2O = (3Z,5E)-dodecadienoate + CoA + H(+)</text>
        <dbReference type="Rhea" id="RHEA:65172"/>
        <dbReference type="ChEBI" id="CHEBI:15377"/>
        <dbReference type="ChEBI" id="CHEBI:15378"/>
        <dbReference type="ChEBI" id="CHEBI:57287"/>
        <dbReference type="ChEBI" id="CHEBI:156333"/>
        <dbReference type="ChEBI" id="CHEBI:156334"/>
    </reaction>
    <physiologicalReaction direction="left-to-right" evidence="19">
        <dbReference type="Rhea" id="RHEA:65173"/>
    </physiologicalReaction>
</comment>
<proteinExistence type="inferred from homology"/>
<accession>K2K0G6</accession>
<sequence>MNELLSLLELEPVEKDIFRGQSQDLGFPALFGGQVLGQAMSAAQATVEPGRTAHSLHAYFLEAGDAKSPVVYLVENLRDGGTFSTRRIKAVQHGRAIFALTASFQVAEEGFEHQDEMPAVPGPEGLKSERELAEPLAERLPKKILENFLTEMPIEMRPVVFHDPTAPTVAEPVRYVWMKANGQMPDDLRIHQYLLAYASDFNFLPTSLQPHGRSYMDPSLQVASIDHAMWFHRDFRMDDWLLYVVKSANAGAGRGLVRGQFFDRQGRLVASTTQEGLIRQRKPRNG</sequence>
<comment type="catalytic activity">
    <reaction evidence="13">
        <text>4-methylpentanoyl-CoA + H2O = 4-methylpentanoate + CoA + H(+)</text>
        <dbReference type="Rhea" id="RHEA:55064"/>
        <dbReference type="ChEBI" id="CHEBI:15377"/>
        <dbReference type="ChEBI" id="CHEBI:15378"/>
        <dbReference type="ChEBI" id="CHEBI:57287"/>
        <dbReference type="ChEBI" id="CHEBI:74904"/>
        <dbReference type="ChEBI" id="CHEBI:131445"/>
    </reaction>
    <physiologicalReaction direction="left-to-right" evidence="13">
        <dbReference type="Rhea" id="RHEA:55065"/>
    </physiologicalReaction>
</comment>
<comment type="catalytic activity">
    <reaction evidence="11">
        <text>tetradecanoyl-CoA + H2O = tetradecanoate + CoA + H(+)</text>
        <dbReference type="Rhea" id="RHEA:40119"/>
        <dbReference type="ChEBI" id="CHEBI:15377"/>
        <dbReference type="ChEBI" id="CHEBI:15378"/>
        <dbReference type="ChEBI" id="CHEBI:30807"/>
        <dbReference type="ChEBI" id="CHEBI:57287"/>
        <dbReference type="ChEBI" id="CHEBI:57385"/>
    </reaction>
    <physiologicalReaction direction="left-to-right" evidence="11">
        <dbReference type="Rhea" id="RHEA:40120"/>
    </physiologicalReaction>
</comment>
<evidence type="ECO:0000256" key="10">
    <source>
        <dbReference type="ARBA" id="ARBA00048074"/>
    </source>
</evidence>
<evidence type="ECO:0000256" key="17">
    <source>
        <dbReference type="ARBA" id="ARBA00050803"/>
    </source>
</evidence>
<dbReference type="Pfam" id="PF02551">
    <property type="entry name" value="Acyl_CoA_thio"/>
    <property type="match status" value="1"/>
</dbReference>
<feature type="domain" description="Acyl-CoA thioesterase-like N-terminal HotDog" evidence="31">
    <location>
        <begin position="29"/>
        <end position="105"/>
    </location>
</feature>
<dbReference type="InterPro" id="IPR049449">
    <property type="entry name" value="TesB_ACOT8-like_N"/>
</dbReference>
<evidence type="ECO:0000256" key="23">
    <source>
        <dbReference type="ARBA" id="ARBA00051737"/>
    </source>
</evidence>
<comment type="catalytic activity">
    <reaction evidence="8">
        <text>octanoyl-CoA + H2O = octanoate + CoA + H(+)</text>
        <dbReference type="Rhea" id="RHEA:30143"/>
        <dbReference type="ChEBI" id="CHEBI:15377"/>
        <dbReference type="ChEBI" id="CHEBI:15378"/>
        <dbReference type="ChEBI" id="CHEBI:25646"/>
        <dbReference type="ChEBI" id="CHEBI:57287"/>
        <dbReference type="ChEBI" id="CHEBI:57386"/>
    </reaction>
    <physiologicalReaction direction="left-to-right" evidence="8">
        <dbReference type="Rhea" id="RHEA:30144"/>
    </physiologicalReaction>
</comment>
<comment type="similarity">
    <text evidence="2">Belongs to the C/M/P thioester hydrolase family.</text>
</comment>
<comment type="catalytic activity">
    <reaction evidence="9">
        <text>decanoyl-CoA + H2O = decanoate + CoA + H(+)</text>
        <dbReference type="Rhea" id="RHEA:40059"/>
        <dbReference type="ChEBI" id="CHEBI:15377"/>
        <dbReference type="ChEBI" id="CHEBI:15378"/>
        <dbReference type="ChEBI" id="CHEBI:27689"/>
        <dbReference type="ChEBI" id="CHEBI:57287"/>
        <dbReference type="ChEBI" id="CHEBI:61430"/>
    </reaction>
    <physiologicalReaction direction="left-to-right" evidence="9">
        <dbReference type="Rhea" id="RHEA:40060"/>
    </physiologicalReaction>
</comment>
<evidence type="ECO:0000256" key="3">
    <source>
        <dbReference type="ARBA" id="ARBA00011881"/>
    </source>
</evidence>
<evidence type="ECO:0000256" key="1">
    <source>
        <dbReference type="ARBA" id="ARBA00000295"/>
    </source>
</evidence>
<keyword evidence="4" id="KW-0378">Hydrolase</keyword>
<dbReference type="NCBIfam" id="TIGR00189">
    <property type="entry name" value="tesB"/>
    <property type="match status" value="1"/>
</dbReference>
<name>K2K0G6_9GAMM</name>
<dbReference type="CDD" id="cd03445">
    <property type="entry name" value="Thioesterase_II_repeat2"/>
    <property type="match status" value="1"/>
</dbReference>
<dbReference type="InterPro" id="IPR025652">
    <property type="entry name" value="TesB_C"/>
</dbReference>
<evidence type="ECO:0000256" key="20">
    <source>
        <dbReference type="ARBA" id="ARBA00050943"/>
    </source>
</evidence>
<dbReference type="GO" id="GO:0006637">
    <property type="term" value="P:acyl-CoA metabolic process"/>
    <property type="evidence" value="ECO:0007669"/>
    <property type="project" value="InterPro"/>
</dbReference>
<evidence type="ECO:0000259" key="31">
    <source>
        <dbReference type="Pfam" id="PF13622"/>
    </source>
</evidence>
<evidence type="ECO:0000256" key="14">
    <source>
        <dbReference type="ARBA" id="ARBA00050558"/>
    </source>
</evidence>
<comment type="function">
    <text evidence="27">Thioesterase that has relatively broad substrate specificity, hydrolyzing primarily medium- and long-chain acyl-CoA substrates to free fatty acids and CoA. Functions in the thioesterase-dependent pathway of beta-oxidation of oleate and conjugated linoleate ((9Z,11E)-octadecadienoate or CLA), which provides all energy and carbon precursors required for the growth of E.coli. Thus, supports growth on oleate or conjugated linoleate as the sole source of carbon by hydrolyzing 3,5-tetradecadienoyl-CoA, the terminal metabolite of oleate beta-oxidation via the alternative thioesterase-dependent pathway, and 3,5-dodecadienoyl-CoA, the end product of CLA beta-oxidation, respectively. Seems to be involved in 3-hydroxyalkanoate production in E.coli.</text>
</comment>
<evidence type="ECO:0000256" key="25">
    <source>
        <dbReference type="ARBA" id="ARBA00052191"/>
    </source>
</evidence>
<comment type="catalytic activity">
    <reaction evidence="16">
        <text>3-hydroxydodecanoyl-CoA + H2O = 3-hydroxydodecanoate + CoA + H(+)</text>
        <dbReference type="Rhea" id="RHEA:65232"/>
        <dbReference type="ChEBI" id="CHEBI:15377"/>
        <dbReference type="ChEBI" id="CHEBI:15378"/>
        <dbReference type="ChEBI" id="CHEBI:57287"/>
        <dbReference type="ChEBI" id="CHEBI:76616"/>
        <dbReference type="ChEBI" id="CHEBI:156383"/>
    </reaction>
    <physiologicalReaction direction="left-to-right" evidence="16">
        <dbReference type="Rhea" id="RHEA:65233"/>
    </physiologicalReaction>
</comment>
<comment type="catalytic activity">
    <reaction evidence="14">
        <text>(3E,5Z)-tetradecadienoyl-CoA + H2O = (3E,5Z)-tetradecadienoate + CoA + H(+)</text>
        <dbReference type="Rhea" id="RHEA:55044"/>
        <dbReference type="ChEBI" id="CHEBI:15377"/>
        <dbReference type="ChEBI" id="CHEBI:15378"/>
        <dbReference type="ChEBI" id="CHEBI:57287"/>
        <dbReference type="ChEBI" id="CHEBI:71586"/>
        <dbReference type="ChEBI" id="CHEBI:71590"/>
    </reaction>
    <physiologicalReaction direction="left-to-right" evidence="14">
        <dbReference type="Rhea" id="RHEA:55045"/>
    </physiologicalReaction>
</comment>
<dbReference type="EC" id="3.1.2.20" evidence="7"/>
<evidence type="ECO:0000256" key="13">
    <source>
        <dbReference type="ARBA" id="ARBA00050380"/>
    </source>
</evidence>
<comment type="catalytic activity">
    <reaction evidence="25">
        <text>(3S)-3-hydroxybutanoyl-CoA + H2O = (S)-3-hydroxybutanoate + CoA + H(+)</text>
        <dbReference type="Rhea" id="RHEA:65208"/>
        <dbReference type="ChEBI" id="CHEBI:11047"/>
        <dbReference type="ChEBI" id="CHEBI:15377"/>
        <dbReference type="ChEBI" id="CHEBI:15378"/>
        <dbReference type="ChEBI" id="CHEBI:57287"/>
        <dbReference type="ChEBI" id="CHEBI:57316"/>
    </reaction>
    <physiologicalReaction direction="left-to-right" evidence="25">
        <dbReference type="Rhea" id="RHEA:65209"/>
    </physiologicalReaction>
</comment>
<dbReference type="InterPro" id="IPR042171">
    <property type="entry name" value="Acyl-CoA_hotdog"/>
</dbReference>
<evidence type="ECO:0000256" key="21">
    <source>
        <dbReference type="ARBA" id="ARBA00051093"/>
    </source>
</evidence>
<comment type="catalytic activity">
    <reaction evidence="10">
        <text>dodecanoyl-CoA + H2O = dodecanoate + CoA + H(+)</text>
        <dbReference type="Rhea" id="RHEA:30135"/>
        <dbReference type="ChEBI" id="CHEBI:15377"/>
        <dbReference type="ChEBI" id="CHEBI:15378"/>
        <dbReference type="ChEBI" id="CHEBI:18262"/>
        <dbReference type="ChEBI" id="CHEBI:57287"/>
        <dbReference type="ChEBI" id="CHEBI:57375"/>
    </reaction>
    <physiologicalReaction direction="left-to-right" evidence="10">
        <dbReference type="Rhea" id="RHEA:30136"/>
    </physiologicalReaction>
</comment>
<evidence type="ECO:0000256" key="24">
    <source>
        <dbReference type="ARBA" id="ARBA00051978"/>
    </source>
</evidence>
<evidence type="ECO:0000256" key="15">
    <source>
        <dbReference type="ARBA" id="ARBA00050629"/>
    </source>
</evidence>
<feature type="domain" description="Acyl-CoA thioesterase 2 C-terminal" evidence="30">
    <location>
        <begin position="147"/>
        <end position="277"/>
    </location>
</feature>
<keyword evidence="33" id="KW-1185">Reference proteome</keyword>
<evidence type="ECO:0000256" key="6">
    <source>
        <dbReference type="ARBA" id="ARBA00037002"/>
    </source>
</evidence>
<comment type="catalytic activity">
    <reaction evidence="24">
        <text>(3R)-3-hydroxypentanoyl-CoA + H2O = (3R)-3-hydroxypentanoate + CoA + H(+)</text>
        <dbReference type="Rhea" id="RHEA:55084"/>
        <dbReference type="ChEBI" id="CHEBI:15377"/>
        <dbReference type="ChEBI" id="CHEBI:15378"/>
        <dbReference type="ChEBI" id="CHEBI:57287"/>
        <dbReference type="ChEBI" id="CHEBI:138587"/>
        <dbReference type="ChEBI" id="CHEBI:138588"/>
    </reaction>
    <physiologicalReaction direction="left-to-right" evidence="24">
        <dbReference type="Rhea" id="RHEA:55085"/>
    </physiologicalReaction>
</comment>
<comment type="subunit">
    <text evidence="3">Homotetramer.</text>
</comment>
<reference evidence="32 33" key="1">
    <citation type="journal article" date="2012" name="J. Bacteriol.">
        <title>Genome Sequence of Gallaecimonas xiamenensis Type Strain 3-C-1.</title>
        <authorList>
            <person name="Lai Q."/>
            <person name="Wang L."/>
            <person name="Wang W."/>
            <person name="Shao Z."/>
        </authorList>
    </citation>
    <scope>NUCLEOTIDE SEQUENCE [LARGE SCALE GENOMIC DNA]</scope>
    <source>
        <strain evidence="32 33">3-C-1</strain>
    </source>
</reference>
<dbReference type="PANTHER" id="PTHR11066">
    <property type="entry name" value="ACYL-COA THIOESTERASE"/>
    <property type="match status" value="1"/>
</dbReference>
<dbReference type="Pfam" id="PF13622">
    <property type="entry name" value="4HBT_3"/>
    <property type="match status" value="1"/>
</dbReference>
<gene>
    <name evidence="32" type="ORF">B3C1_12749</name>
</gene>
<protein>
    <recommendedName>
        <fullName evidence="28">Acyl-CoA thioesterase 2</fullName>
        <ecNumber evidence="7">3.1.2.20</ecNumber>
    </recommendedName>
    <alternativeName>
        <fullName evidence="29">Thioesterase II</fullName>
    </alternativeName>
</protein>
<evidence type="ECO:0000256" key="8">
    <source>
        <dbReference type="ARBA" id="ARBA00047588"/>
    </source>
</evidence>
<evidence type="ECO:0000256" key="18">
    <source>
        <dbReference type="ARBA" id="ARBA00050810"/>
    </source>
</evidence>
<evidence type="ECO:0000256" key="12">
    <source>
        <dbReference type="ARBA" id="ARBA00050199"/>
    </source>
</evidence>
<evidence type="ECO:0000256" key="28">
    <source>
        <dbReference type="ARBA" id="ARBA00071120"/>
    </source>
</evidence>